<gene>
    <name evidence="4" type="ORF">GSBLH_T00006799001</name>
</gene>
<feature type="domain" description="RRM" evidence="3">
    <location>
        <begin position="8"/>
        <end position="78"/>
    </location>
</feature>
<reference evidence="4" key="1">
    <citation type="submission" date="2010-02" db="EMBL/GenBank/DDBJ databases">
        <title>Sequencing and annotation of the Blastocystis hominis genome.</title>
        <authorList>
            <person name="Wincker P."/>
        </authorList>
    </citation>
    <scope>NUCLEOTIDE SEQUENCE</scope>
    <source>
        <strain evidence="4">Singapore isolate B</strain>
    </source>
</reference>
<dbReference type="AlphaFoldDB" id="D8M9A6"/>
<name>D8M9A6_BLAHO</name>
<evidence type="ECO:0000256" key="2">
    <source>
        <dbReference type="SAM" id="MobiDB-lite"/>
    </source>
</evidence>
<dbReference type="PANTHER" id="PTHR45735">
    <property type="entry name" value="CLEAVAGE STIMULATION FACTOR SUBUNIT 2"/>
    <property type="match status" value="1"/>
</dbReference>
<dbReference type="GO" id="GO:0003729">
    <property type="term" value="F:mRNA binding"/>
    <property type="evidence" value="ECO:0007669"/>
    <property type="project" value="TreeGrafter"/>
</dbReference>
<evidence type="ECO:0000259" key="3">
    <source>
        <dbReference type="PROSITE" id="PS50102"/>
    </source>
</evidence>
<dbReference type="SUPFAM" id="SSF54928">
    <property type="entry name" value="RNA-binding domain, RBD"/>
    <property type="match status" value="1"/>
</dbReference>
<dbReference type="EMBL" id="FN668688">
    <property type="protein sequence ID" value="CBK24645.2"/>
    <property type="molecule type" value="Genomic_DNA"/>
</dbReference>
<organism evidence="4">
    <name type="scientific">Blastocystis hominis</name>
    <dbReference type="NCBI Taxonomy" id="12968"/>
    <lineage>
        <taxon>Eukaryota</taxon>
        <taxon>Sar</taxon>
        <taxon>Stramenopiles</taxon>
        <taxon>Bigyra</taxon>
        <taxon>Opalozoa</taxon>
        <taxon>Opalinata</taxon>
        <taxon>Blastocystidae</taxon>
        <taxon>Blastocystis</taxon>
    </lineage>
</organism>
<dbReference type="GeneID" id="24922923"/>
<sequence length="142" mass="16482">MNYEHPERCVFIGNIPYEAPEEKVREIMESIKKDPKTGKNKGIGFCEFLDQQTAEQAMKMNNEKEIDGRPLRIDFPDGGKQGKKDSTTRSYCSYITQADAYQLLRQTKNMIKEDPARAKMILVNHPNITRVLEELIRFNNIK</sequence>
<evidence type="ECO:0000313" key="5">
    <source>
        <dbReference type="Proteomes" id="UP000008312"/>
    </source>
</evidence>
<keyword evidence="5" id="KW-1185">Reference proteome</keyword>
<dbReference type="Pfam" id="PF00076">
    <property type="entry name" value="RRM_1"/>
    <property type="match status" value="1"/>
</dbReference>
<dbReference type="PROSITE" id="PS50102">
    <property type="entry name" value="RRM"/>
    <property type="match status" value="1"/>
</dbReference>
<dbReference type="RefSeq" id="XP_012898693.1">
    <property type="nucleotide sequence ID" value="XM_013043239.1"/>
</dbReference>
<dbReference type="Gene3D" id="3.30.70.330">
    <property type="match status" value="1"/>
</dbReference>
<keyword evidence="1" id="KW-0694">RNA-binding</keyword>
<dbReference type="OrthoDB" id="272703at2759"/>
<dbReference type="Proteomes" id="UP000008312">
    <property type="component" value="Unassembled WGS sequence"/>
</dbReference>
<protein>
    <recommendedName>
        <fullName evidence="3">RRM domain-containing protein</fullName>
    </recommendedName>
</protein>
<dbReference type="GO" id="GO:0005847">
    <property type="term" value="C:mRNA cleavage and polyadenylation specificity factor complex"/>
    <property type="evidence" value="ECO:0007669"/>
    <property type="project" value="TreeGrafter"/>
</dbReference>
<dbReference type="InterPro" id="IPR035979">
    <property type="entry name" value="RBD_domain_sf"/>
</dbReference>
<feature type="region of interest" description="Disordered" evidence="2">
    <location>
        <begin position="62"/>
        <end position="88"/>
    </location>
</feature>
<dbReference type="SMART" id="SM00360">
    <property type="entry name" value="RRM"/>
    <property type="match status" value="1"/>
</dbReference>
<dbReference type="PANTHER" id="PTHR45735:SF2">
    <property type="entry name" value="CLEAVAGE STIMULATION FACTOR SUBUNIT 2"/>
    <property type="match status" value="1"/>
</dbReference>
<dbReference type="InParanoid" id="D8M9A6"/>
<dbReference type="InterPro" id="IPR000504">
    <property type="entry name" value="RRM_dom"/>
</dbReference>
<evidence type="ECO:0000256" key="1">
    <source>
        <dbReference type="PROSITE-ProRule" id="PRU00176"/>
    </source>
</evidence>
<accession>D8M9A6</accession>
<feature type="compositionally biased region" description="Basic and acidic residues" evidence="2">
    <location>
        <begin position="62"/>
        <end position="87"/>
    </location>
</feature>
<evidence type="ECO:0000313" key="4">
    <source>
        <dbReference type="EMBL" id="CBK24645.2"/>
    </source>
</evidence>
<dbReference type="InterPro" id="IPR012677">
    <property type="entry name" value="Nucleotide-bd_a/b_plait_sf"/>
</dbReference>
<proteinExistence type="predicted"/>